<feature type="region of interest" description="Disordered" evidence="9">
    <location>
        <begin position="292"/>
        <end position="384"/>
    </location>
</feature>
<evidence type="ECO:0000256" key="9">
    <source>
        <dbReference type="SAM" id="MobiDB-lite"/>
    </source>
</evidence>
<feature type="compositionally biased region" description="Low complexity" evidence="9">
    <location>
        <begin position="298"/>
        <end position="312"/>
    </location>
</feature>
<feature type="domain" description="CCT" evidence="11">
    <location>
        <begin position="1804"/>
        <end position="1846"/>
    </location>
</feature>
<feature type="domain" description="B box-type" evidence="10">
    <location>
        <begin position="1494"/>
        <end position="1541"/>
    </location>
</feature>
<dbReference type="GO" id="GO:0005634">
    <property type="term" value="C:nucleus"/>
    <property type="evidence" value="ECO:0007669"/>
    <property type="project" value="UniProtKB-SubCell"/>
</dbReference>
<feature type="region of interest" description="Disordered" evidence="9">
    <location>
        <begin position="750"/>
        <end position="797"/>
    </location>
</feature>
<comment type="subcellular location">
    <subcellularLocation>
        <location evidence="1 8">Nucleus</location>
    </subcellularLocation>
</comment>
<dbReference type="PROSITE" id="PS51017">
    <property type="entry name" value="CCT"/>
    <property type="match status" value="1"/>
</dbReference>
<dbReference type="PANTHER" id="PTHR35707">
    <property type="entry name" value="OS06G0608100 PROTEIN"/>
    <property type="match status" value="1"/>
</dbReference>
<reference evidence="12" key="2">
    <citation type="submission" date="2020-08" db="EMBL/GenBank/DDBJ databases">
        <title>Plant Genome Project.</title>
        <authorList>
            <person name="Zhang R.-G."/>
        </authorList>
    </citation>
    <scope>NUCLEOTIDE SEQUENCE</scope>
    <source>
        <strain evidence="12">Huo1</strain>
        <tissue evidence="12">Leaf</tissue>
    </source>
</reference>
<name>A0A8X8X768_SALSN</name>
<feature type="compositionally biased region" description="Basic and acidic residues" evidence="9">
    <location>
        <begin position="1583"/>
        <end position="1592"/>
    </location>
</feature>
<feature type="domain" description="B box-type" evidence="10">
    <location>
        <begin position="1451"/>
        <end position="1498"/>
    </location>
</feature>
<evidence type="ECO:0000256" key="3">
    <source>
        <dbReference type="ARBA" id="ARBA00022723"/>
    </source>
</evidence>
<keyword evidence="6 8" id="KW-0539">Nucleus</keyword>
<feature type="compositionally biased region" description="Basic and acidic residues" evidence="9">
    <location>
        <begin position="315"/>
        <end position="336"/>
    </location>
</feature>
<comment type="caution">
    <text evidence="12">The sequence shown here is derived from an EMBL/GenBank/DDBJ whole genome shotgun (WGS) entry which is preliminary data.</text>
</comment>
<comment type="similarity">
    <text evidence="2">Belongs to the CONSTANS family.</text>
</comment>
<evidence type="ECO:0000259" key="11">
    <source>
        <dbReference type="PROSITE" id="PS51017"/>
    </source>
</evidence>
<evidence type="ECO:0000256" key="7">
    <source>
        <dbReference type="PROSITE-ProRule" id="PRU00024"/>
    </source>
</evidence>
<dbReference type="InterPro" id="IPR010402">
    <property type="entry name" value="CCT_domain"/>
</dbReference>
<organism evidence="12">
    <name type="scientific">Salvia splendens</name>
    <name type="common">Scarlet sage</name>
    <dbReference type="NCBI Taxonomy" id="180675"/>
    <lineage>
        <taxon>Eukaryota</taxon>
        <taxon>Viridiplantae</taxon>
        <taxon>Streptophyta</taxon>
        <taxon>Embryophyta</taxon>
        <taxon>Tracheophyta</taxon>
        <taxon>Spermatophyta</taxon>
        <taxon>Magnoliopsida</taxon>
        <taxon>eudicotyledons</taxon>
        <taxon>Gunneridae</taxon>
        <taxon>Pentapetalae</taxon>
        <taxon>asterids</taxon>
        <taxon>lamiids</taxon>
        <taxon>Lamiales</taxon>
        <taxon>Lamiaceae</taxon>
        <taxon>Nepetoideae</taxon>
        <taxon>Mentheae</taxon>
        <taxon>Salviinae</taxon>
        <taxon>Salvia</taxon>
        <taxon>Salvia subgen. Calosphace</taxon>
        <taxon>core Calosphace</taxon>
    </lineage>
</organism>
<dbReference type="CDD" id="cd19821">
    <property type="entry name" value="Bbox1_BBX-like"/>
    <property type="match status" value="2"/>
</dbReference>
<keyword evidence="5" id="KW-0862">Zinc</keyword>
<dbReference type="GO" id="GO:0008270">
    <property type="term" value="F:zinc ion binding"/>
    <property type="evidence" value="ECO:0007669"/>
    <property type="project" value="UniProtKB-KW"/>
</dbReference>
<evidence type="ECO:0000256" key="1">
    <source>
        <dbReference type="ARBA" id="ARBA00004123"/>
    </source>
</evidence>
<feature type="compositionally biased region" description="Basic and acidic residues" evidence="9">
    <location>
        <begin position="648"/>
        <end position="662"/>
    </location>
</feature>
<feature type="compositionally biased region" description="Polar residues" evidence="9">
    <location>
        <begin position="536"/>
        <end position="549"/>
    </location>
</feature>
<feature type="region of interest" description="Disordered" evidence="9">
    <location>
        <begin position="536"/>
        <end position="574"/>
    </location>
</feature>
<accession>A0A8X8X768</accession>
<evidence type="ECO:0000256" key="8">
    <source>
        <dbReference type="PROSITE-ProRule" id="PRU00357"/>
    </source>
</evidence>
<evidence type="ECO:0000256" key="6">
    <source>
        <dbReference type="ARBA" id="ARBA00023242"/>
    </source>
</evidence>
<dbReference type="Pfam" id="PF06203">
    <property type="entry name" value="CCT"/>
    <property type="match status" value="1"/>
</dbReference>
<feature type="compositionally biased region" description="Basic and acidic residues" evidence="9">
    <location>
        <begin position="1"/>
        <end position="17"/>
    </location>
</feature>
<dbReference type="InterPro" id="IPR049808">
    <property type="entry name" value="CONSTANS-like_Bbox1"/>
</dbReference>
<evidence type="ECO:0000256" key="4">
    <source>
        <dbReference type="ARBA" id="ARBA00022771"/>
    </source>
</evidence>
<proteinExistence type="inferred from homology"/>
<gene>
    <name evidence="12" type="ORF">SASPL_129950</name>
</gene>
<evidence type="ECO:0008006" key="14">
    <source>
        <dbReference type="Google" id="ProtNLM"/>
    </source>
</evidence>
<dbReference type="InterPro" id="IPR000315">
    <property type="entry name" value="Znf_B-box"/>
</dbReference>
<dbReference type="EMBL" id="PNBA02000011">
    <property type="protein sequence ID" value="KAG6406970.1"/>
    <property type="molecule type" value="Genomic_DNA"/>
</dbReference>
<dbReference type="Proteomes" id="UP000298416">
    <property type="component" value="Unassembled WGS sequence"/>
</dbReference>
<feature type="region of interest" description="Disordered" evidence="9">
    <location>
        <begin position="1"/>
        <end position="24"/>
    </location>
</feature>
<feature type="region of interest" description="Disordered" evidence="9">
    <location>
        <begin position="409"/>
        <end position="428"/>
    </location>
</feature>
<evidence type="ECO:0000313" key="13">
    <source>
        <dbReference type="Proteomes" id="UP000298416"/>
    </source>
</evidence>
<keyword evidence="3" id="KW-0479">Metal-binding</keyword>
<protein>
    <recommendedName>
        <fullName evidence="14">Zinc finger protein CONSTANS</fullName>
    </recommendedName>
</protein>
<feature type="compositionally biased region" description="Polar residues" evidence="9">
    <location>
        <begin position="1594"/>
        <end position="1610"/>
    </location>
</feature>
<dbReference type="PANTHER" id="PTHR35707:SF1">
    <property type="entry name" value="SPC7 KINETOCHORE PROTEIN DOMAIN-CONTAINING PROTEIN"/>
    <property type="match status" value="1"/>
</dbReference>
<evidence type="ECO:0000256" key="5">
    <source>
        <dbReference type="ARBA" id="ARBA00022833"/>
    </source>
</evidence>
<dbReference type="PROSITE" id="PS50119">
    <property type="entry name" value="ZF_BBOX"/>
    <property type="match status" value="2"/>
</dbReference>
<evidence type="ECO:0000259" key="10">
    <source>
        <dbReference type="PROSITE" id="PS50119"/>
    </source>
</evidence>
<feature type="compositionally biased region" description="Polar residues" evidence="9">
    <location>
        <begin position="664"/>
        <end position="674"/>
    </location>
</feature>
<keyword evidence="13" id="KW-1185">Reference proteome</keyword>
<feature type="region of interest" description="Disordered" evidence="9">
    <location>
        <begin position="648"/>
        <end position="679"/>
    </location>
</feature>
<sequence length="1896" mass="208765">MDSKEEPNTDGDRRDMAAENSDTVALNKKRARRVSFAELTSIHFFDRDEEFNETSQSENAKMADDSPAELGFGGLLQRSKEFGSEDDGGDNLEDEIMEMQRNFLRPIGSPSSGGSTMGSSSSNDGKFRFTTVFCVLLSGLLSEIYDSVSTEDNFFGPVSANFIRPGRLSDSVASDDNHDLTMDSTAFSMHFHSIAGSESVIDLKTPTGGQLFFEEKTPNNSNKESSLVFTSGKPHVPRSFVSATEASENQSSNDMSLVWGNSNKYDYEKLSPELDAILAENRKNLLHVIAPDDITSPKKNSGQVSSSVSQGNYDSVRKGSERINSDRVTDGDKSDARIQFGDANGSRGSLHGGCSPKRSTSMLGVTASHTESRKPISSPHQLSKDDFDSSLLVSTSSPVKLKQTLLTTASPSQPWRVTSPLPEKPPSSLLRNGSIEHHETETPIQKSISKLELLEKAASSSVFSAKVDKSTIKSLDFSKSPNAVEKNYDISRISFMEDSDSEEKLASVNRSTERNFDFYMDHVRGENILEESLNQTMDGKSPNALNAKSYSAGKSDLGRTSASPSKKTLSGNNSIHSHFTTNFKSENSLKSETKSSLSESAFIEGEKADTPIFVHSSDRVLDENLPASPGLLSSLSVDLWSRFKQMENSDKGRDITPGRDPAHVNSSATDSIRTVSGRKNGKLRSPFVEVNRLNMIELRATDSGGTDMHNGKEIMQTTGHFSSPTKESQFQGVHLDVGDLTNRDTSSFEDNIPEAGSRMVSHESVSPFARRNLDKPQLQFPAGSPSRKEPDDKQIPKIASPRIIQLSGGLKSYSANKRNIGLLLRDPQHRTEITKLERSPKLLKNGNHDTENIVYSIDNKTKQNGQEKRKLADAYSKFTEDTRILISGSADKLSFKMIDVLEDMLVDQQRLKVYEMLQHGVAPQSEIVLHDLQLEKITETKSLLHKVVFEKAKLQLKHVKRERLLKRLNLLSSRMEDSKTLRANMALLPMGICTSTNGAVGNRLLSVNLTKEHEIDSGIFVCHDRLTTMRQTLEALDRKILTLKRTFHSCCKFKAEPGVGETITLVTEHLAKKTSRRFIRLDTQLTLSLFIEMGVIVCYGWGDSVMWVVQGLSSLNGQHKVILNHLDLIIQSIQIIAGPTSSVRSSFKLNETNITKNFPNMDACIAFQFVFNTDTAHKYASAKNLVQETQVTSSLLGSLLDVVEEVQTAHIEFQNLTQTCFSSPSVDRLDLMLCFFNFYSGGKVSFTFDLSCLKRGIYPSEILPLQLSSPIASCTNPSSGIILDKIRDAVKDVRTGYTRILRLCSSAPKIPIFSAQSAISFEKETGCWMPFHADSGKGIHFASVGLALALAYLPPGVSDPKAVSPLLFPDLSQSLVLRTASFVAASRFHSFSGIDIRKLCMSTLLLLKLTIVLHIQSWSIAQLQHSSRRTSSRFSDHLVSAGRISCWTNLNMGYLCDFCGEQRSAVFCRSDAASLCLSCDYSVHSANALSRRHSRTLVCERCNSQPAFVRCVEEKVSLCQNCDWMGHVNSNASPGHKRQPVNCYSGCPLASELYAVWPFFNSPSVGDSACEREMGSVNNTDSRTIDCQDPQEKANVQNESLRGEASSQPNLDLDKSAGWMESLTPLVDQRLQNVDQATASTSSSMPKVPLSGAKGRALYADDGCYDDLNMDEIDMGFVNYDELFGMSLDNPKNIFGNDGIFGMQYMSTSNCEGASAAEVSSTGGLNPMQPACSDVAPADSVISSKTEPNLCFTKQAHSGLSFSGLTGETTGGDYQDSGVSSMAIVGDPPWYPPGPESSTPSTSRTNAVMRYKEKKKSRMFEKKVRYESRKARADVRRRVKGRFVKAGETYDYDPLSPSKNNAGRLMQISPFPLTAPDAYLSWEETRIPRLGTYQLA</sequence>
<evidence type="ECO:0000256" key="2">
    <source>
        <dbReference type="ARBA" id="ARBA00010024"/>
    </source>
</evidence>
<reference evidence="12" key="1">
    <citation type="submission" date="2018-01" db="EMBL/GenBank/DDBJ databases">
        <authorList>
            <person name="Mao J.F."/>
        </authorList>
    </citation>
    <scope>NUCLEOTIDE SEQUENCE</scope>
    <source>
        <strain evidence="12">Huo1</strain>
        <tissue evidence="12">Leaf</tissue>
    </source>
</reference>
<evidence type="ECO:0000313" key="12">
    <source>
        <dbReference type="EMBL" id="KAG6406970.1"/>
    </source>
</evidence>
<dbReference type="SMART" id="SM00336">
    <property type="entry name" value="BBOX"/>
    <property type="match status" value="2"/>
</dbReference>
<keyword evidence="4 7" id="KW-0863">Zinc-finger</keyword>
<feature type="region of interest" description="Disordered" evidence="9">
    <location>
        <begin position="1580"/>
        <end position="1613"/>
    </location>
</feature>
<feature type="compositionally biased region" description="Basic and acidic residues" evidence="9">
    <location>
        <begin position="786"/>
        <end position="795"/>
    </location>
</feature>
<feature type="compositionally biased region" description="Polar residues" evidence="9">
    <location>
        <begin position="558"/>
        <end position="574"/>
    </location>
</feature>
<feature type="compositionally biased region" description="Polar residues" evidence="9">
    <location>
        <begin position="357"/>
        <end position="369"/>
    </location>
</feature>